<organism evidence="1 2">
    <name type="scientific">Glossina brevipalpis</name>
    <dbReference type="NCBI Taxonomy" id="37001"/>
    <lineage>
        <taxon>Eukaryota</taxon>
        <taxon>Metazoa</taxon>
        <taxon>Ecdysozoa</taxon>
        <taxon>Arthropoda</taxon>
        <taxon>Hexapoda</taxon>
        <taxon>Insecta</taxon>
        <taxon>Pterygota</taxon>
        <taxon>Neoptera</taxon>
        <taxon>Endopterygota</taxon>
        <taxon>Diptera</taxon>
        <taxon>Brachycera</taxon>
        <taxon>Muscomorpha</taxon>
        <taxon>Hippoboscoidea</taxon>
        <taxon>Glossinidae</taxon>
        <taxon>Glossina</taxon>
    </lineage>
</organism>
<dbReference type="VEuPathDB" id="VectorBase:GBRI018032"/>
<dbReference type="AlphaFoldDB" id="A0A1A9WFN3"/>
<evidence type="ECO:0000313" key="1">
    <source>
        <dbReference type="EnsemblMetazoa" id="GBRI018032-PA"/>
    </source>
</evidence>
<reference evidence="1" key="2">
    <citation type="submission" date="2020-05" db="UniProtKB">
        <authorList>
            <consortium name="EnsemblMetazoa"/>
        </authorList>
    </citation>
    <scope>IDENTIFICATION</scope>
    <source>
        <strain evidence="1">IAEA</strain>
    </source>
</reference>
<evidence type="ECO:0008006" key="3">
    <source>
        <dbReference type="Google" id="ProtNLM"/>
    </source>
</evidence>
<sequence>MALRIFTFNLIKAHKNLFQNNQWNSSVLKYVNYGTEVTVSAAPSAFKKQKISKAMKAYLERAHEHDEFMKTQQLEYQIGKRHLANMMGEDPETFTQEDINNAVEYLFPSGLYEKKARPSIRSPDEVFPARKAAEFDETGRPFHSFFYTGTPNFYKLLYDIVEELNKLYDLEERLLRRGQRADPNQKIDLTGFSWVSKDELELRLVEKIGDIGYDNFLNAMNRLIENPFSYKCKAFIDQYTKTLISRSSEIEIPKPQIDANGRQYITTYECLRKTARGDVTVRVPGTGKISINGQDISYFEDIQPREQSRIKCGCKDDPVKLDEQFFCDIPNLNMYCG</sequence>
<reference evidence="2" key="1">
    <citation type="submission" date="2014-03" db="EMBL/GenBank/DDBJ databases">
        <authorList>
            <person name="Aksoy S."/>
            <person name="Warren W."/>
            <person name="Wilson R.K."/>
        </authorList>
    </citation>
    <scope>NUCLEOTIDE SEQUENCE [LARGE SCALE GENOMIC DNA]</scope>
    <source>
        <strain evidence="2">IAEA</strain>
    </source>
</reference>
<dbReference type="STRING" id="37001.A0A1A9WFN3"/>
<dbReference type="EnsemblMetazoa" id="GBRI018032-RA">
    <property type="protein sequence ID" value="GBRI018032-PA"/>
    <property type="gene ID" value="GBRI018032"/>
</dbReference>
<protein>
    <recommendedName>
        <fullName evidence="3">28S ribosomal protein S9, mitochondrial</fullName>
    </recommendedName>
</protein>
<evidence type="ECO:0000313" key="2">
    <source>
        <dbReference type="Proteomes" id="UP000091820"/>
    </source>
</evidence>
<keyword evidence="2" id="KW-1185">Reference proteome</keyword>
<dbReference type="Proteomes" id="UP000091820">
    <property type="component" value="Unassembled WGS sequence"/>
</dbReference>
<accession>A0A1A9WFN3</accession>
<name>A0A1A9WFN3_9MUSC</name>
<proteinExistence type="predicted"/>